<dbReference type="Proteomes" id="UP000315995">
    <property type="component" value="Chromosome"/>
</dbReference>
<keyword evidence="6" id="KW-1185">Reference proteome</keyword>
<dbReference type="InterPro" id="IPR039568">
    <property type="entry name" value="Peptidase_MA-like_dom"/>
</dbReference>
<feature type="domain" description="Peptidase MA-like" evidence="4">
    <location>
        <begin position="99"/>
        <end position="260"/>
    </location>
</feature>
<sequence>MFIHLRKVLSLVVVLVALAMSAPAGAQIPPEQMTTTKADGGLVFHHLKRYAPAVDILEEEGPELLDRVETGLGLEGMPTIDVWVLPTVHDYFELNDHPATAPKWAVGLSFSGKHEIIVAHGGKRPPQEVMYTFAHELAHVAVDHARDGQPVPRWFNEGFSVMMAQEWSAERSEKLARAAAGKTLTPFEKLWNSFPSHHQSASLAYDQSFHFVRWLQNEYGDDLWPQVMREIRQGRGFKEALEGETGRSFAALEALWRDSLAESTTVWSILSDETVIFFGAGILFLIAYGIVRRRRKRAFESMEDEDAGEWSYDASRYPLPGQQSADEPPS</sequence>
<dbReference type="RefSeq" id="WP_141200935.1">
    <property type="nucleotide sequence ID" value="NZ_CP041186.1"/>
</dbReference>
<keyword evidence="2" id="KW-0472">Membrane</keyword>
<protein>
    <recommendedName>
        <fullName evidence="4">Peptidase MA-like domain-containing protein</fullName>
    </recommendedName>
</protein>
<keyword evidence="2" id="KW-1133">Transmembrane helix</keyword>
<name>A0A4Y6Q1L5_PERCE</name>
<feature type="transmembrane region" description="Helical" evidence="2">
    <location>
        <begin position="274"/>
        <end position="291"/>
    </location>
</feature>
<feature type="region of interest" description="Disordered" evidence="1">
    <location>
        <begin position="301"/>
        <end position="330"/>
    </location>
</feature>
<feature type="chain" id="PRO_5030106857" description="Peptidase MA-like domain-containing protein" evidence="3">
    <location>
        <begin position="27"/>
        <end position="330"/>
    </location>
</feature>
<evidence type="ECO:0000256" key="2">
    <source>
        <dbReference type="SAM" id="Phobius"/>
    </source>
</evidence>
<gene>
    <name evidence="5" type="ORF">FIV42_28220</name>
</gene>
<dbReference type="AlphaFoldDB" id="A0A4Y6Q1L5"/>
<dbReference type="OrthoDB" id="5507545at2"/>
<feature type="signal peptide" evidence="3">
    <location>
        <begin position="1"/>
        <end position="26"/>
    </location>
</feature>
<reference evidence="5 6" key="1">
    <citation type="submission" date="2019-06" db="EMBL/GenBank/DDBJ databases">
        <title>Persicimonas caeni gen. nov., sp. nov., a predatory bacterium isolated from solar saltern.</title>
        <authorList>
            <person name="Wang S."/>
        </authorList>
    </citation>
    <scope>NUCLEOTIDE SEQUENCE [LARGE SCALE GENOMIC DNA]</scope>
    <source>
        <strain evidence="5 6">YN101</strain>
    </source>
</reference>
<dbReference type="Pfam" id="PF13485">
    <property type="entry name" value="Peptidase_MA_2"/>
    <property type="match status" value="1"/>
</dbReference>
<accession>A0A4Y6Q1L5</accession>
<evidence type="ECO:0000313" key="5">
    <source>
        <dbReference type="EMBL" id="QDG54491.1"/>
    </source>
</evidence>
<evidence type="ECO:0000256" key="3">
    <source>
        <dbReference type="SAM" id="SignalP"/>
    </source>
</evidence>
<evidence type="ECO:0000313" key="6">
    <source>
        <dbReference type="Proteomes" id="UP000315995"/>
    </source>
</evidence>
<accession>A0A5B8YCN2</accession>
<feature type="compositionally biased region" description="Polar residues" evidence="1">
    <location>
        <begin position="321"/>
        <end position="330"/>
    </location>
</feature>
<dbReference type="EMBL" id="CP041186">
    <property type="protein sequence ID" value="QDG54491.1"/>
    <property type="molecule type" value="Genomic_DNA"/>
</dbReference>
<keyword evidence="3" id="KW-0732">Signal</keyword>
<organism evidence="5 6">
    <name type="scientific">Persicimonas caeni</name>
    <dbReference type="NCBI Taxonomy" id="2292766"/>
    <lineage>
        <taxon>Bacteria</taxon>
        <taxon>Deltaproteobacteria</taxon>
        <taxon>Bradymonadales</taxon>
        <taxon>Bradymonadaceae</taxon>
        <taxon>Persicimonas</taxon>
    </lineage>
</organism>
<evidence type="ECO:0000256" key="1">
    <source>
        <dbReference type="SAM" id="MobiDB-lite"/>
    </source>
</evidence>
<dbReference type="SUPFAM" id="SSF55486">
    <property type="entry name" value="Metalloproteases ('zincins'), catalytic domain"/>
    <property type="match status" value="1"/>
</dbReference>
<proteinExistence type="predicted"/>
<keyword evidence="2" id="KW-0812">Transmembrane</keyword>
<evidence type="ECO:0000259" key="4">
    <source>
        <dbReference type="Pfam" id="PF13485"/>
    </source>
</evidence>